<dbReference type="PROSITE" id="PS50052">
    <property type="entry name" value="GUANYLATE_KINASE_2"/>
    <property type="match status" value="1"/>
</dbReference>
<accession>A0A8S5S8V3</accession>
<dbReference type="PROSITE" id="PS00856">
    <property type="entry name" value="GUANYLATE_KINASE_1"/>
    <property type="match status" value="1"/>
</dbReference>
<keyword evidence="2" id="KW-0808">Transferase</keyword>
<dbReference type="PANTHER" id="PTHR23117:SF13">
    <property type="entry name" value="GUANYLATE KINASE"/>
    <property type="match status" value="1"/>
</dbReference>
<dbReference type="InterPro" id="IPR020590">
    <property type="entry name" value="Guanylate_kinase_CS"/>
</dbReference>
<dbReference type="InterPro" id="IPR008144">
    <property type="entry name" value="Guanylate_kin-like_dom"/>
</dbReference>
<dbReference type="InterPro" id="IPR008145">
    <property type="entry name" value="GK/Ca_channel_bsu"/>
</dbReference>
<organism evidence="5">
    <name type="scientific">Phage sp. ctGns7</name>
    <dbReference type="NCBI Taxonomy" id="2828003"/>
    <lineage>
        <taxon>Viruses</taxon>
    </lineage>
</organism>
<sequence>MIVLVGESASGKSTIENKLVDYFGYEKIITFTTRPQRKGEENGKDYYFVSDSEFNSLKNRNYFFETAEYNGWQYGSPIPQEKDNKVIILTPQGLRALQRYRTKSDNKIDFKSFYIKVPRRERLIRLLNRGDNIEEAYRRNLSDLGMFSGIENEVDYTISNENSHDIYALCCKIDYLYNKGGGTHN</sequence>
<protein>
    <submittedName>
        <fullName evidence="5">Guanylate kinase</fullName>
    </submittedName>
</protein>
<evidence type="ECO:0000313" key="5">
    <source>
        <dbReference type="EMBL" id="DAF47366.1"/>
    </source>
</evidence>
<feature type="domain" description="Guanylate kinase-like" evidence="4">
    <location>
        <begin position="1"/>
        <end position="178"/>
    </location>
</feature>
<dbReference type="InterPro" id="IPR027417">
    <property type="entry name" value="P-loop_NTPase"/>
</dbReference>
<comment type="similarity">
    <text evidence="1">Belongs to the guanylate kinase family.</text>
</comment>
<dbReference type="EMBL" id="BK032555">
    <property type="protein sequence ID" value="DAF47366.1"/>
    <property type="molecule type" value="Genomic_DNA"/>
</dbReference>
<keyword evidence="3 5" id="KW-0418">Kinase</keyword>
<dbReference type="Pfam" id="PF00625">
    <property type="entry name" value="Guanylate_kin"/>
    <property type="match status" value="1"/>
</dbReference>
<dbReference type="Gene3D" id="3.40.50.300">
    <property type="entry name" value="P-loop containing nucleotide triphosphate hydrolases"/>
    <property type="match status" value="1"/>
</dbReference>
<dbReference type="SMART" id="SM00072">
    <property type="entry name" value="GuKc"/>
    <property type="match status" value="1"/>
</dbReference>
<dbReference type="PANTHER" id="PTHR23117">
    <property type="entry name" value="GUANYLATE KINASE-RELATED"/>
    <property type="match status" value="1"/>
</dbReference>
<name>A0A8S5S8V3_9VIRU</name>
<evidence type="ECO:0000256" key="2">
    <source>
        <dbReference type="ARBA" id="ARBA00022679"/>
    </source>
</evidence>
<reference evidence="5" key="1">
    <citation type="journal article" date="2021" name="Proc. Natl. Acad. Sci. U.S.A.">
        <title>A Catalog of Tens of Thousands of Viruses from Human Metagenomes Reveals Hidden Associations with Chronic Diseases.</title>
        <authorList>
            <person name="Tisza M.J."/>
            <person name="Buck C.B."/>
        </authorList>
    </citation>
    <scope>NUCLEOTIDE SEQUENCE</scope>
    <source>
        <strain evidence="5">CtGns7</strain>
    </source>
</reference>
<evidence type="ECO:0000256" key="3">
    <source>
        <dbReference type="ARBA" id="ARBA00022777"/>
    </source>
</evidence>
<evidence type="ECO:0000259" key="4">
    <source>
        <dbReference type="PROSITE" id="PS50052"/>
    </source>
</evidence>
<dbReference type="GO" id="GO:0004385">
    <property type="term" value="F:GMP kinase activity"/>
    <property type="evidence" value="ECO:0007669"/>
    <property type="project" value="TreeGrafter"/>
</dbReference>
<proteinExistence type="inferred from homology"/>
<evidence type="ECO:0000256" key="1">
    <source>
        <dbReference type="ARBA" id="ARBA00005790"/>
    </source>
</evidence>
<dbReference type="SUPFAM" id="SSF52540">
    <property type="entry name" value="P-loop containing nucleoside triphosphate hydrolases"/>
    <property type="match status" value="1"/>
</dbReference>